<sequence length="256" mass="29470">MKEINNIESRTEDAKEYFDATGLIPEHVAIIMDGNGRWAKKRQLKRSAGHKAGMDQVKTIAKHASKRGVKVLTLYAFSTENWKRPLNEVNYLMQLPVDFFSSFMPEIMEADIKVMMIGHPSDLPKKTRKVMEKAIEETKDNNGMVLNFAVNYGGRKEILDAVKEIAIMVEKGALKADKINEKVFEEHLMTSSLSEQQNVDLMIRTSGEERLSNFLLWQNAYSEFHFSSLLWPDFGEVDFDEALRIYQKRNRRFGGL</sequence>
<keyword evidence="2" id="KW-0460">Magnesium</keyword>
<dbReference type="GO" id="GO:0000287">
    <property type="term" value="F:magnesium ion binding"/>
    <property type="evidence" value="ECO:0007669"/>
    <property type="project" value="UniProtKB-UniRule"/>
</dbReference>
<proteinExistence type="inferred from homology"/>
<dbReference type="AlphaFoldDB" id="A0A1I3BZR0"/>
<feature type="binding site" evidence="2">
    <location>
        <position position="82"/>
    </location>
    <ligand>
        <name>substrate</name>
    </ligand>
</feature>
<feature type="binding site" evidence="2">
    <location>
        <position position="84"/>
    </location>
    <ligand>
        <name>substrate</name>
    </ligand>
</feature>
<keyword evidence="2" id="KW-0479">Metal-binding</keyword>
<dbReference type="Proteomes" id="UP000198668">
    <property type="component" value="Unassembled WGS sequence"/>
</dbReference>
<dbReference type="Gene3D" id="3.40.1180.10">
    <property type="entry name" value="Decaprenyl diphosphate synthase-like"/>
    <property type="match status" value="1"/>
</dbReference>
<dbReference type="FunFam" id="3.40.1180.10:FF:000001">
    <property type="entry name" value="(2E,6E)-farnesyl-diphosphate-specific ditrans,polycis-undecaprenyl-diphosphate synthase"/>
    <property type="match status" value="1"/>
</dbReference>
<accession>A0A1I3BZR0</accession>
<feature type="binding site" evidence="2">
    <location>
        <position position="204"/>
    </location>
    <ligand>
        <name>substrate</name>
    </ligand>
</feature>
<dbReference type="SUPFAM" id="SSF64005">
    <property type="entry name" value="Undecaprenyl diphosphate synthase"/>
    <property type="match status" value="1"/>
</dbReference>
<reference evidence="3 4" key="1">
    <citation type="submission" date="2016-10" db="EMBL/GenBank/DDBJ databases">
        <authorList>
            <person name="de Groot N.N."/>
        </authorList>
    </citation>
    <scope>NUCLEOTIDE SEQUENCE [LARGE SCALE GENOMIC DNA]</scope>
    <source>
        <strain evidence="3 4">DSM 27630</strain>
    </source>
</reference>
<protein>
    <recommendedName>
        <fullName evidence="2">Isoprenyl transferase</fullName>
        <ecNumber evidence="2">2.5.1.-</ecNumber>
    </recommendedName>
</protein>
<dbReference type="PROSITE" id="PS01066">
    <property type="entry name" value="UPP_SYNTHASE"/>
    <property type="match status" value="1"/>
</dbReference>
<dbReference type="GO" id="GO:0008834">
    <property type="term" value="F:ditrans,polycis-undecaprenyl-diphosphate synthase [(2E,6E)-farnesyl-diphosphate specific] activity"/>
    <property type="evidence" value="ECO:0007669"/>
    <property type="project" value="TreeGrafter"/>
</dbReference>
<dbReference type="Pfam" id="PF01255">
    <property type="entry name" value="Prenyltransf"/>
    <property type="match status" value="1"/>
</dbReference>
<feature type="active site" evidence="2">
    <location>
        <position position="33"/>
    </location>
</feature>
<feature type="binding site" evidence="2">
    <location>
        <position position="38"/>
    </location>
    <ligand>
        <name>substrate</name>
    </ligand>
</feature>
<name>A0A1I3BZR0_9LACT</name>
<keyword evidence="4" id="KW-1185">Reference proteome</keyword>
<evidence type="ECO:0000313" key="4">
    <source>
        <dbReference type="Proteomes" id="UP000198668"/>
    </source>
</evidence>
<comment type="function">
    <text evidence="2">Catalyzes the condensation of isopentenyl diphosphate (IPP) with allylic pyrophosphates generating different type of terpenoids.</text>
</comment>
<dbReference type="NCBIfam" id="TIGR00055">
    <property type="entry name" value="uppS"/>
    <property type="match status" value="1"/>
</dbReference>
<dbReference type="InterPro" id="IPR036424">
    <property type="entry name" value="UPP_synth-like_sf"/>
</dbReference>
<dbReference type="InterPro" id="IPR018520">
    <property type="entry name" value="UPP_synth-like_CS"/>
</dbReference>
<feature type="binding site" evidence="2">
    <location>
        <begin position="34"/>
        <end position="37"/>
    </location>
    <ligand>
        <name>substrate</name>
    </ligand>
</feature>
<feature type="binding site" evidence="2">
    <location>
        <position position="50"/>
    </location>
    <ligand>
        <name>substrate</name>
    </ligand>
</feature>
<keyword evidence="1 2" id="KW-0808">Transferase</keyword>
<organism evidence="3 4">
    <name type="scientific">Pisciglobus halotolerans</name>
    <dbReference type="NCBI Taxonomy" id="745365"/>
    <lineage>
        <taxon>Bacteria</taxon>
        <taxon>Bacillati</taxon>
        <taxon>Bacillota</taxon>
        <taxon>Bacilli</taxon>
        <taxon>Lactobacillales</taxon>
        <taxon>Carnobacteriaceae</taxon>
    </lineage>
</organism>
<dbReference type="EMBL" id="FOQE01000011">
    <property type="protein sequence ID" value="SFH67449.1"/>
    <property type="molecule type" value="Genomic_DNA"/>
</dbReference>
<feature type="binding site" evidence="2">
    <location>
        <position position="33"/>
    </location>
    <ligand>
        <name>Mg(2+)</name>
        <dbReference type="ChEBI" id="CHEBI:18420"/>
    </ligand>
</feature>
<dbReference type="PANTHER" id="PTHR10291:SF0">
    <property type="entry name" value="DEHYDRODOLICHYL DIPHOSPHATE SYNTHASE 2"/>
    <property type="match status" value="1"/>
</dbReference>
<dbReference type="GO" id="GO:0016094">
    <property type="term" value="P:polyprenol biosynthetic process"/>
    <property type="evidence" value="ECO:0007669"/>
    <property type="project" value="TreeGrafter"/>
</dbReference>
<dbReference type="GO" id="GO:0030145">
    <property type="term" value="F:manganese ion binding"/>
    <property type="evidence" value="ECO:0007669"/>
    <property type="project" value="TreeGrafter"/>
</dbReference>
<comment type="similarity">
    <text evidence="2">Belongs to the UPP synthase family.</text>
</comment>
<evidence type="ECO:0000313" key="3">
    <source>
        <dbReference type="EMBL" id="SFH67449.1"/>
    </source>
</evidence>
<dbReference type="EC" id="2.5.1.-" evidence="2"/>
<dbReference type="PANTHER" id="PTHR10291">
    <property type="entry name" value="DEHYDRODOLICHYL DIPHOSPHATE SYNTHASE FAMILY MEMBER"/>
    <property type="match status" value="1"/>
</dbReference>
<dbReference type="GO" id="GO:0005829">
    <property type="term" value="C:cytosol"/>
    <property type="evidence" value="ECO:0007669"/>
    <property type="project" value="TreeGrafter"/>
</dbReference>
<dbReference type="HAMAP" id="MF_01139">
    <property type="entry name" value="ISPT"/>
    <property type="match status" value="1"/>
</dbReference>
<dbReference type="NCBIfam" id="NF011405">
    <property type="entry name" value="PRK14830.1"/>
    <property type="match status" value="1"/>
</dbReference>
<feature type="binding site" evidence="2">
    <location>
        <begin position="210"/>
        <end position="212"/>
    </location>
    <ligand>
        <name>substrate</name>
    </ligand>
</feature>
<feature type="binding site" evidence="2">
    <location>
        <position position="46"/>
    </location>
    <ligand>
        <name>substrate</name>
    </ligand>
</feature>
<feature type="binding site" evidence="2">
    <location>
        <position position="223"/>
    </location>
    <ligand>
        <name>Mg(2+)</name>
        <dbReference type="ChEBI" id="CHEBI:18420"/>
    </ligand>
</feature>
<feature type="binding site" evidence="2">
    <location>
        <begin position="78"/>
        <end position="80"/>
    </location>
    <ligand>
        <name>substrate</name>
    </ligand>
</feature>
<evidence type="ECO:0000256" key="2">
    <source>
        <dbReference type="HAMAP-Rule" id="MF_01139"/>
    </source>
</evidence>
<comment type="cofactor">
    <cofactor evidence="2">
        <name>Mg(2+)</name>
        <dbReference type="ChEBI" id="CHEBI:18420"/>
    </cofactor>
    <text evidence="2">Binds 2 magnesium ions per subunit.</text>
</comment>
<dbReference type="CDD" id="cd00475">
    <property type="entry name" value="Cis_IPPS"/>
    <property type="match status" value="1"/>
</dbReference>
<evidence type="ECO:0000256" key="1">
    <source>
        <dbReference type="ARBA" id="ARBA00022679"/>
    </source>
</evidence>
<gene>
    <name evidence="3" type="ORF">SAMN04489868_11121</name>
</gene>
<feature type="active site" description="Proton acceptor" evidence="2">
    <location>
        <position position="81"/>
    </location>
</feature>
<dbReference type="InterPro" id="IPR001441">
    <property type="entry name" value="UPP_synth-like"/>
</dbReference>
<comment type="subunit">
    <text evidence="2">Homodimer.</text>
</comment>